<dbReference type="Proteomes" id="UP001596055">
    <property type="component" value="Unassembled WGS sequence"/>
</dbReference>
<dbReference type="GO" id="GO:0016757">
    <property type="term" value="F:glycosyltransferase activity"/>
    <property type="evidence" value="ECO:0007669"/>
    <property type="project" value="UniProtKB-KW"/>
</dbReference>
<name>A0ABW0RLM1_9GAMM</name>
<protein>
    <submittedName>
        <fullName evidence="3">Glycosyltransferase family 4 protein</fullName>
        <ecNumber evidence="3">2.4.-.-</ecNumber>
    </submittedName>
</protein>
<dbReference type="Gene3D" id="3.40.50.2000">
    <property type="entry name" value="Glycogen Phosphorylase B"/>
    <property type="match status" value="2"/>
</dbReference>
<dbReference type="SUPFAM" id="SSF53756">
    <property type="entry name" value="UDP-Glycosyltransferase/glycogen phosphorylase"/>
    <property type="match status" value="1"/>
</dbReference>
<organism evidence="3 4">
    <name type="scientific">Marinobacter koreensis</name>
    <dbReference type="NCBI Taxonomy" id="335974"/>
    <lineage>
        <taxon>Bacteria</taxon>
        <taxon>Pseudomonadati</taxon>
        <taxon>Pseudomonadota</taxon>
        <taxon>Gammaproteobacteria</taxon>
        <taxon>Pseudomonadales</taxon>
        <taxon>Marinobacteraceae</taxon>
        <taxon>Marinobacter</taxon>
    </lineage>
</organism>
<accession>A0ABW0RLM1</accession>
<gene>
    <name evidence="3" type="ORF">ACFPQA_05215</name>
</gene>
<dbReference type="Pfam" id="PF00534">
    <property type="entry name" value="Glycos_transf_1"/>
    <property type="match status" value="1"/>
</dbReference>
<evidence type="ECO:0000313" key="4">
    <source>
        <dbReference type="Proteomes" id="UP001596055"/>
    </source>
</evidence>
<evidence type="ECO:0000259" key="2">
    <source>
        <dbReference type="Pfam" id="PF13439"/>
    </source>
</evidence>
<sequence length="370" mass="41542">MKRVLFFVSSMHGGGAERVAALLCNHWAEQGHRVMLVPTFSGRGDCVYPLDKRVQLVYLADRVGTTRRSPLTLPRRFLAMWQLVREWRPDCVISFLPHVNVAALMVTRGLKMSVVVSERTYPPAMPMGQFWSRLRRWTYPWASTVVMQTLRGSEWLAVESPRARSVVIPNPCVYPLPVSEPYLDPAVWIGSARRVVLAVGRLGEEKGFSGLINAFAQLVECFPGWDLVILGEGDERAALEARVEKLRLSARILLPGRVGNMADWYQRAELYVMSSRFEGFPNTLLEALAHGLPAVSFDCETGPADIIREWVDGILVPPSDGEEGLTQAMVTLMQDDERLRCMGKAATTVRDRFSPERVMAQWDDALGLNK</sequence>
<reference evidence="4" key="1">
    <citation type="journal article" date="2019" name="Int. J. Syst. Evol. Microbiol.">
        <title>The Global Catalogue of Microorganisms (GCM) 10K type strain sequencing project: providing services to taxonomists for standard genome sequencing and annotation.</title>
        <authorList>
            <consortium name="The Broad Institute Genomics Platform"/>
            <consortium name="The Broad Institute Genome Sequencing Center for Infectious Disease"/>
            <person name="Wu L."/>
            <person name="Ma J."/>
        </authorList>
    </citation>
    <scope>NUCLEOTIDE SEQUENCE [LARGE SCALE GENOMIC DNA]</scope>
    <source>
        <strain evidence="4">CGMCC 4.1799</strain>
    </source>
</reference>
<dbReference type="EMBL" id="JBHSNL010000001">
    <property type="protein sequence ID" value="MFC5544435.1"/>
    <property type="molecule type" value="Genomic_DNA"/>
</dbReference>
<keyword evidence="3" id="KW-0328">Glycosyltransferase</keyword>
<feature type="domain" description="Glycosyl transferase family 1" evidence="1">
    <location>
        <begin position="193"/>
        <end position="347"/>
    </location>
</feature>
<feature type="domain" description="Glycosyltransferase subfamily 4-like N-terminal" evidence="2">
    <location>
        <begin position="14"/>
        <end position="171"/>
    </location>
</feature>
<keyword evidence="4" id="KW-1185">Reference proteome</keyword>
<keyword evidence="3" id="KW-0808">Transferase</keyword>
<proteinExistence type="predicted"/>
<dbReference type="CDD" id="cd03820">
    <property type="entry name" value="GT4_AmsD-like"/>
    <property type="match status" value="1"/>
</dbReference>
<evidence type="ECO:0000259" key="1">
    <source>
        <dbReference type="Pfam" id="PF00534"/>
    </source>
</evidence>
<comment type="caution">
    <text evidence="3">The sequence shown here is derived from an EMBL/GenBank/DDBJ whole genome shotgun (WGS) entry which is preliminary data.</text>
</comment>
<dbReference type="InterPro" id="IPR001296">
    <property type="entry name" value="Glyco_trans_1"/>
</dbReference>
<dbReference type="EC" id="2.4.-.-" evidence="3"/>
<evidence type="ECO:0000313" key="3">
    <source>
        <dbReference type="EMBL" id="MFC5544435.1"/>
    </source>
</evidence>
<dbReference type="RefSeq" id="WP_248154608.1">
    <property type="nucleotide sequence ID" value="NZ_JAKZAJ010000001.1"/>
</dbReference>
<dbReference type="PANTHER" id="PTHR12526">
    <property type="entry name" value="GLYCOSYLTRANSFERASE"/>
    <property type="match status" value="1"/>
</dbReference>
<dbReference type="Pfam" id="PF13439">
    <property type="entry name" value="Glyco_transf_4"/>
    <property type="match status" value="1"/>
</dbReference>
<dbReference type="InterPro" id="IPR028098">
    <property type="entry name" value="Glyco_trans_4-like_N"/>
</dbReference>
<dbReference type="PANTHER" id="PTHR12526:SF630">
    <property type="entry name" value="GLYCOSYLTRANSFERASE"/>
    <property type="match status" value="1"/>
</dbReference>